<name>A0A2S6MXG7_RHOGL</name>
<organism evidence="2 3">
    <name type="scientific">Rhodopila globiformis</name>
    <name type="common">Rhodopseudomonas globiformis</name>
    <dbReference type="NCBI Taxonomy" id="1071"/>
    <lineage>
        <taxon>Bacteria</taxon>
        <taxon>Pseudomonadati</taxon>
        <taxon>Pseudomonadota</taxon>
        <taxon>Alphaproteobacteria</taxon>
        <taxon>Acetobacterales</taxon>
        <taxon>Acetobacteraceae</taxon>
        <taxon>Rhodopila</taxon>
    </lineage>
</organism>
<feature type="domain" description="N-acetyltransferase" evidence="1">
    <location>
        <begin position="12"/>
        <end position="171"/>
    </location>
</feature>
<dbReference type="OrthoDB" id="7263714at2"/>
<dbReference type="PANTHER" id="PTHR43792:SF1">
    <property type="entry name" value="N-ACETYLTRANSFERASE DOMAIN-CONTAINING PROTEIN"/>
    <property type="match status" value="1"/>
</dbReference>
<sequence length="185" mass="19902">MNPAWVIHTGRLVLSPVAGGDLPDLRAIKADPGVFAVMLGGVRGYAQAADDLARDIIAWGRYGFGWWAIRETASRETASGRFAGVAGLEHRPDGRGVALRFALWPEAQGRGLAREAAFAVLRFGHDNAHLPRIIAVARSSNFGSRTILGAIGMREAGRFEQRGYDMILYESVSPPGSAISGCAWR</sequence>
<dbReference type="GO" id="GO:0016747">
    <property type="term" value="F:acyltransferase activity, transferring groups other than amino-acyl groups"/>
    <property type="evidence" value="ECO:0007669"/>
    <property type="project" value="InterPro"/>
</dbReference>
<evidence type="ECO:0000313" key="2">
    <source>
        <dbReference type="EMBL" id="PPQ27063.1"/>
    </source>
</evidence>
<dbReference type="InterPro" id="IPR000182">
    <property type="entry name" value="GNAT_dom"/>
</dbReference>
<comment type="caution">
    <text evidence="2">The sequence shown here is derived from an EMBL/GenBank/DDBJ whole genome shotgun (WGS) entry which is preliminary data.</text>
</comment>
<dbReference type="Gene3D" id="3.40.630.30">
    <property type="match status" value="1"/>
</dbReference>
<dbReference type="EMBL" id="NHRY01000263">
    <property type="protein sequence ID" value="PPQ27063.1"/>
    <property type="molecule type" value="Genomic_DNA"/>
</dbReference>
<dbReference type="PANTHER" id="PTHR43792">
    <property type="entry name" value="GNAT FAMILY, PUTATIVE (AFU_ORTHOLOGUE AFUA_3G00765)-RELATED-RELATED"/>
    <property type="match status" value="1"/>
</dbReference>
<proteinExistence type="predicted"/>
<dbReference type="RefSeq" id="WP_104522202.1">
    <property type="nucleotide sequence ID" value="NZ_NHRY01000263.1"/>
</dbReference>
<dbReference type="Proteomes" id="UP000239724">
    <property type="component" value="Unassembled WGS sequence"/>
</dbReference>
<dbReference type="AlphaFoldDB" id="A0A2S6MXG7"/>
<keyword evidence="2" id="KW-0808">Transferase</keyword>
<dbReference type="Pfam" id="PF13302">
    <property type="entry name" value="Acetyltransf_3"/>
    <property type="match status" value="1"/>
</dbReference>
<keyword evidence="3" id="KW-1185">Reference proteome</keyword>
<gene>
    <name evidence="2" type="ORF">CCS01_28410</name>
</gene>
<dbReference type="InterPro" id="IPR016181">
    <property type="entry name" value="Acyl_CoA_acyltransferase"/>
</dbReference>
<reference evidence="2 3" key="1">
    <citation type="journal article" date="2018" name="Arch. Microbiol.">
        <title>New insights into the metabolic potential of the phototrophic purple bacterium Rhodopila globiformis DSM 161(T) from its draft genome sequence and evidence for a vanadium-dependent nitrogenase.</title>
        <authorList>
            <person name="Imhoff J.F."/>
            <person name="Rahn T."/>
            <person name="Kunzel S."/>
            <person name="Neulinger S.C."/>
        </authorList>
    </citation>
    <scope>NUCLEOTIDE SEQUENCE [LARGE SCALE GENOMIC DNA]</scope>
    <source>
        <strain evidence="2 3">DSM 161</strain>
    </source>
</reference>
<evidence type="ECO:0000313" key="3">
    <source>
        <dbReference type="Proteomes" id="UP000239724"/>
    </source>
</evidence>
<protein>
    <submittedName>
        <fullName evidence="2">GNAT family N-acetyltransferase</fullName>
    </submittedName>
</protein>
<accession>A0A2S6MXG7</accession>
<dbReference type="PROSITE" id="PS51186">
    <property type="entry name" value="GNAT"/>
    <property type="match status" value="1"/>
</dbReference>
<dbReference type="InterPro" id="IPR051531">
    <property type="entry name" value="N-acetyltransferase"/>
</dbReference>
<evidence type="ECO:0000259" key="1">
    <source>
        <dbReference type="PROSITE" id="PS51186"/>
    </source>
</evidence>
<dbReference type="SUPFAM" id="SSF55729">
    <property type="entry name" value="Acyl-CoA N-acyltransferases (Nat)"/>
    <property type="match status" value="1"/>
</dbReference>